<evidence type="ECO:0000313" key="3">
    <source>
        <dbReference type="Proteomes" id="UP000054477"/>
    </source>
</evidence>
<accession>A0A0C9WHA4</accession>
<dbReference type="InterPro" id="IPR037056">
    <property type="entry name" value="RNase_H1_N_sf"/>
</dbReference>
<reference evidence="2 3" key="1">
    <citation type="submission" date="2014-04" db="EMBL/GenBank/DDBJ databases">
        <authorList>
            <consortium name="DOE Joint Genome Institute"/>
            <person name="Kuo A."/>
            <person name="Kohler A."/>
            <person name="Nagy L.G."/>
            <person name="Floudas D."/>
            <person name="Copeland A."/>
            <person name="Barry K.W."/>
            <person name="Cichocki N."/>
            <person name="Veneault-Fourrey C."/>
            <person name="LaButti K."/>
            <person name="Lindquist E.A."/>
            <person name="Lipzen A."/>
            <person name="Lundell T."/>
            <person name="Morin E."/>
            <person name="Murat C."/>
            <person name="Sun H."/>
            <person name="Tunlid A."/>
            <person name="Henrissat B."/>
            <person name="Grigoriev I.V."/>
            <person name="Hibbett D.S."/>
            <person name="Martin F."/>
            <person name="Nordberg H.P."/>
            <person name="Cantor M.N."/>
            <person name="Hua S.X."/>
        </authorList>
    </citation>
    <scope>NUCLEOTIDE SEQUENCE [LARGE SCALE GENOMIC DNA]</scope>
    <source>
        <strain evidence="2 3">LaAM-08-1</strain>
    </source>
</reference>
<dbReference type="STRING" id="1095629.A0A0C9WHA4"/>
<gene>
    <name evidence="2" type="ORF">K443DRAFT_14906</name>
</gene>
<dbReference type="Proteomes" id="UP000054477">
    <property type="component" value="Unassembled WGS sequence"/>
</dbReference>
<sequence length="113" mass="11754">MPAVAAPVAAPTTVIPALPLYGILPVNAPANAVLPPAHLLALPYGYHVPAANAEGPFYVVTQGRDIGVFNGWENTSPLVTGVSHAVFSRVASMTEGHARMNMAITSTFALYLT</sequence>
<evidence type="ECO:0000313" key="2">
    <source>
        <dbReference type="EMBL" id="KIJ90849.1"/>
    </source>
</evidence>
<dbReference type="InterPro" id="IPR009027">
    <property type="entry name" value="Ribosomal_bL9/RNase_H1_N"/>
</dbReference>
<dbReference type="InterPro" id="IPR011320">
    <property type="entry name" value="RNase_H1_N"/>
</dbReference>
<name>A0A0C9WHA4_9AGAR</name>
<dbReference type="Gene3D" id="3.40.970.10">
    <property type="entry name" value="Ribonuclease H1, N-terminal domain"/>
    <property type="match status" value="1"/>
</dbReference>
<dbReference type="OrthoDB" id="3270804at2759"/>
<keyword evidence="3" id="KW-1185">Reference proteome</keyword>
<dbReference type="Pfam" id="PF01693">
    <property type="entry name" value="Cauli_VI"/>
    <property type="match status" value="1"/>
</dbReference>
<dbReference type="AlphaFoldDB" id="A0A0C9WHA4"/>
<organism evidence="2 3">
    <name type="scientific">Laccaria amethystina LaAM-08-1</name>
    <dbReference type="NCBI Taxonomy" id="1095629"/>
    <lineage>
        <taxon>Eukaryota</taxon>
        <taxon>Fungi</taxon>
        <taxon>Dikarya</taxon>
        <taxon>Basidiomycota</taxon>
        <taxon>Agaricomycotina</taxon>
        <taxon>Agaricomycetes</taxon>
        <taxon>Agaricomycetidae</taxon>
        <taxon>Agaricales</taxon>
        <taxon>Agaricineae</taxon>
        <taxon>Hydnangiaceae</taxon>
        <taxon>Laccaria</taxon>
    </lineage>
</organism>
<feature type="domain" description="Ribonuclease H1 N-terminal" evidence="1">
    <location>
        <begin position="56"/>
        <end position="89"/>
    </location>
</feature>
<proteinExistence type="predicted"/>
<dbReference type="EMBL" id="KN839101">
    <property type="protein sequence ID" value="KIJ90849.1"/>
    <property type="molecule type" value="Genomic_DNA"/>
</dbReference>
<reference evidence="3" key="2">
    <citation type="submission" date="2015-01" db="EMBL/GenBank/DDBJ databases">
        <title>Evolutionary Origins and Diversification of the Mycorrhizal Mutualists.</title>
        <authorList>
            <consortium name="DOE Joint Genome Institute"/>
            <consortium name="Mycorrhizal Genomics Consortium"/>
            <person name="Kohler A."/>
            <person name="Kuo A."/>
            <person name="Nagy L.G."/>
            <person name="Floudas D."/>
            <person name="Copeland A."/>
            <person name="Barry K.W."/>
            <person name="Cichocki N."/>
            <person name="Veneault-Fourrey C."/>
            <person name="LaButti K."/>
            <person name="Lindquist E.A."/>
            <person name="Lipzen A."/>
            <person name="Lundell T."/>
            <person name="Morin E."/>
            <person name="Murat C."/>
            <person name="Riley R."/>
            <person name="Ohm R."/>
            <person name="Sun H."/>
            <person name="Tunlid A."/>
            <person name="Henrissat B."/>
            <person name="Grigoriev I.V."/>
            <person name="Hibbett D.S."/>
            <person name="Martin F."/>
        </authorList>
    </citation>
    <scope>NUCLEOTIDE SEQUENCE [LARGE SCALE GENOMIC DNA]</scope>
    <source>
        <strain evidence="3">LaAM-08-1</strain>
    </source>
</reference>
<protein>
    <recommendedName>
        <fullName evidence="1">Ribonuclease H1 N-terminal domain-containing protein</fullName>
    </recommendedName>
</protein>
<dbReference type="HOGENOM" id="CLU_2133920_0_0_1"/>
<dbReference type="SUPFAM" id="SSF55658">
    <property type="entry name" value="L9 N-domain-like"/>
    <property type="match status" value="1"/>
</dbReference>
<evidence type="ECO:0000259" key="1">
    <source>
        <dbReference type="Pfam" id="PF01693"/>
    </source>
</evidence>